<comment type="caution">
    <text evidence="3">The sequence shown here is derived from an EMBL/GenBank/DDBJ whole genome shotgun (WGS) entry which is preliminary data.</text>
</comment>
<proteinExistence type="predicted"/>
<keyword evidence="1" id="KW-0812">Transmembrane</keyword>
<feature type="signal peptide" evidence="2">
    <location>
        <begin position="1"/>
        <end position="23"/>
    </location>
</feature>
<dbReference type="Proteomes" id="UP000001396">
    <property type="component" value="Unassembled WGS sequence"/>
</dbReference>
<name>D3BVQ2_HETP5</name>
<protein>
    <submittedName>
        <fullName evidence="3">Uncharacterized protein</fullName>
    </submittedName>
</protein>
<dbReference type="EMBL" id="ADBJ01000063">
    <property type="protein sequence ID" value="EFA74555.1"/>
    <property type="molecule type" value="Genomic_DNA"/>
</dbReference>
<dbReference type="GeneID" id="31355587"/>
<sequence length="1239" mass="137605">MKSKFIYLFVIYLIYNFANVVNSAECGSNAPPLEQYQIDNPNPWSHSLSLIDSNRLLLDFGGVGQFSRAVAEKIYFNIPRSVQLRFYINDIYDLFFTVYDFNGVPCNHTTSINSTLTLPKIDIVQPKCLYANATITPINNTYINAQSFIIENPLFPAPEFEMTAYTPTFQYRVGMNGVYSLKYDTGYPSLINLQAQNDLVPLVNYPAGILGKNNSMTILNPQSFTSIKLYDPQGVEVAPTSTNTYTIVNSITYQMVAVSNTCGTQVLPVNSDNIPVLKSNVHSYNCESRTVDVSFGFDYNVTGTDYSLSYLGYPYVADSILTLEESSSVTIKLDGQFSTSYYFLISPFISNLTYTVDSYPTCFSDGSIQFNYDGDISKVKVDGAPLQSKTMPFLYDNIHTIKPLCGYSFTLRHNVFPLYSVDSTSSDCLGTSSIVITNYKSFHELNLTDTKLNINYTINSDGVFTDVINSNNLLLSYRNYANCSIIQTTLNYIIKNEPDVSTFDFKRQILTPTTSCQDKVSVNFEMVNHGILIDNVTLNLNIGEIYAHQIKYGACPPISYILEVDDSLNATTYKIIRPAICKDSLALVQFESVDLLNLDSLYVDGYNNGFDSNSVIIQVSTGKHRVELIYFNDEGSCLTVLEIDIPYTKDIEIAYTVTNQDSTNCSFATGAVHFSNITDYFSLEYDGMKVDSSGTMNNFQAGDYFFEFNHTVCGVGQITIPIVTDGQVILEEIYQPTCINNQQSDGIHRVTVFDRLGNRIRNITTNPRYSFDNMGIIAGLYDEYENRIQYLNCVWMIKGEIPFADIEITYSDIKPFTSYPGSFNFHLSRPIRINTATISGYGAPFVYPNHIDFALLPGNQNPVQIMYNDLCLLYRPPPISPAEPDFGIKVFTKCGTMDNYAQFPQSVVDNYYIGTDNGVPDENNLIPMNRGLYILLTSKATGQLHFIRLDNTNIEAPSNVQYTFTSESCFGSSDGSITIINPDASLTYSLSGFTTYPLPVNGSWTGLPVGEYQLSVTNTSSISCNQIYPIIISSNEPVVNPSVVRQCVAGGNGIVAFSTIVSNQQAKNVVYSVDGVESNSEQVLLPSGNYTVKAFVKDSTCRQFVNQDFTIQSNIIEAEVTSSICSTASIKATSELQDQLIIRLINVTNGGNSLVGQAINGNTANITNLSRGTYQFTVAESSGCLMTTTSFNILECPTQPPTETPTQTPVNHSYQLSPSSSLLLFTFFTIISMLFVYNN</sequence>
<accession>D3BVQ2</accession>
<gene>
    <name evidence="3" type="ORF">PPL_00053</name>
</gene>
<dbReference type="RefSeq" id="XP_020426689.1">
    <property type="nucleotide sequence ID" value="XM_020571100.1"/>
</dbReference>
<feature type="chain" id="PRO_5003042798" evidence="2">
    <location>
        <begin position="24"/>
        <end position="1239"/>
    </location>
</feature>
<dbReference type="FunCoup" id="D3BVQ2">
    <property type="interactions" value="171"/>
</dbReference>
<dbReference type="AlphaFoldDB" id="D3BVQ2"/>
<evidence type="ECO:0000313" key="3">
    <source>
        <dbReference type="EMBL" id="EFA74555.1"/>
    </source>
</evidence>
<keyword evidence="1" id="KW-0472">Membrane</keyword>
<reference evidence="3 4" key="1">
    <citation type="journal article" date="2011" name="Genome Res.">
        <title>Phylogeny-wide analysis of social amoeba genomes highlights ancient origins for complex intercellular communication.</title>
        <authorList>
            <person name="Heidel A.J."/>
            <person name="Lawal H.M."/>
            <person name="Felder M."/>
            <person name="Schilde C."/>
            <person name="Helps N.R."/>
            <person name="Tunggal B."/>
            <person name="Rivero F."/>
            <person name="John U."/>
            <person name="Schleicher M."/>
            <person name="Eichinger L."/>
            <person name="Platzer M."/>
            <person name="Noegel A.A."/>
            <person name="Schaap P."/>
            <person name="Gloeckner G."/>
        </authorList>
    </citation>
    <scope>NUCLEOTIDE SEQUENCE [LARGE SCALE GENOMIC DNA]</scope>
    <source>
        <strain evidence="4">ATCC 26659 / Pp 5 / PN500</strain>
    </source>
</reference>
<organism evidence="3 4">
    <name type="scientific">Heterostelium pallidum (strain ATCC 26659 / Pp 5 / PN500)</name>
    <name type="common">Cellular slime mold</name>
    <name type="synonym">Polysphondylium pallidum</name>
    <dbReference type="NCBI Taxonomy" id="670386"/>
    <lineage>
        <taxon>Eukaryota</taxon>
        <taxon>Amoebozoa</taxon>
        <taxon>Evosea</taxon>
        <taxon>Eumycetozoa</taxon>
        <taxon>Dictyostelia</taxon>
        <taxon>Acytosteliales</taxon>
        <taxon>Acytosteliaceae</taxon>
        <taxon>Heterostelium</taxon>
    </lineage>
</organism>
<evidence type="ECO:0000256" key="1">
    <source>
        <dbReference type="SAM" id="Phobius"/>
    </source>
</evidence>
<keyword evidence="2" id="KW-0732">Signal</keyword>
<evidence type="ECO:0000256" key="2">
    <source>
        <dbReference type="SAM" id="SignalP"/>
    </source>
</evidence>
<keyword evidence="4" id="KW-1185">Reference proteome</keyword>
<feature type="transmembrane region" description="Helical" evidence="1">
    <location>
        <begin position="1216"/>
        <end position="1237"/>
    </location>
</feature>
<evidence type="ECO:0000313" key="4">
    <source>
        <dbReference type="Proteomes" id="UP000001396"/>
    </source>
</evidence>
<keyword evidence="1" id="KW-1133">Transmembrane helix</keyword>
<dbReference type="InParanoid" id="D3BVQ2"/>